<accession>A0A2M4D640</accession>
<dbReference type="EMBL" id="GGFL01008380">
    <property type="protein sequence ID" value="MBW72558.1"/>
    <property type="molecule type" value="Transcribed_RNA"/>
</dbReference>
<feature type="signal peptide" evidence="1">
    <location>
        <begin position="1"/>
        <end position="18"/>
    </location>
</feature>
<organism evidence="2">
    <name type="scientific">Anopheles darlingi</name>
    <name type="common">Mosquito</name>
    <dbReference type="NCBI Taxonomy" id="43151"/>
    <lineage>
        <taxon>Eukaryota</taxon>
        <taxon>Metazoa</taxon>
        <taxon>Ecdysozoa</taxon>
        <taxon>Arthropoda</taxon>
        <taxon>Hexapoda</taxon>
        <taxon>Insecta</taxon>
        <taxon>Pterygota</taxon>
        <taxon>Neoptera</taxon>
        <taxon>Endopterygota</taxon>
        <taxon>Diptera</taxon>
        <taxon>Nematocera</taxon>
        <taxon>Culicoidea</taxon>
        <taxon>Culicidae</taxon>
        <taxon>Anophelinae</taxon>
        <taxon>Anopheles</taxon>
    </lineage>
</organism>
<feature type="chain" id="PRO_5014617354" evidence="1">
    <location>
        <begin position="19"/>
        <end position="97"/>
    </location>
</feature>
<sequence>MSNVVLLTPLHCLSITLALERHRNRTAIPEPSFHVFPTRFKVEHRNRAEACFCLFGVPVTFAAHFAFLPLPPRQLARRPLFDFPIFDVSSLINHETI</sequence>
<evidence type="ECO:0000313" key="2">
    <source>
        <dbReference type="EMBL" id="MBW72558.1"/>
    </source>
</evidence>
<keyword evidence="1" id="KW-0732">Signal</keyword>
<name>A0A2M4D640_ANODA</name>
<dbReference type="AlphaFoldDB" id="A0A2M4D640"/>
<reference evidence="2" key="1">
    <citation type="submission" date="2018-01" db="EMBL/GenBank/DDBJ databases">
        <title>An insight into the sialome of Amazonian anophelines.</title>
        <authorList>
            <person name="Ribeiro J.M."/>
            <person name="Scarpassa V."/>
            <person name="Calvo E."/>
        </authorList>
    </citation>
    <scope>NUCLEOTIDE SEQUENCE</scope>
</reference>
<protein>
    <submittedName>
        <fullName evidence="2">Putative secreted protein</fullName>
    </submittedName>
</protein>
<evidence type="ECO:0000256" key="1">
    <source>
        <dbReference type="SAM" id="SignalP"/>
    </source>
</evidence>
<proteinExistence type="predicted"/>